<organism evidence="5 6">
    <name type="scientific">Petromyces alliaceus</name>
    <name type="common">Aspergillus alliaceus</name>
    <dbReference type="NCBI Taxonomy" id="209559"/>
    <lineage>
        <taxon>Eukaryota</taxon>
        <taxon>Fungi</taxon>
        <taxon>Dikarya</taxon>
        <taxon>Ascomycota</taxon>
        <taxon>Pezizomycotina</taxon>
        <taxon>Eurotiomycetes</taxon>
        <taxon>Eurotiomycetidae</taxon>
        <taxon>Eurotiales</taxon>
        <taxon>Aspergillaceae</taxon>
        <taxon>Aspergillus</taxon>
        <taxon>Aspergillus subgen. Circumdati</taxon>
    </lineage>
</organism>
<keyword evidence="4" id="KW-0560">Oxidoreductase</keyword>
<dbReference type="PANTHER" id="PTHR42973:SF39">
    <property type="entry name" value="FAD-BINDING PCMH-TYPE DOMAIN-CONTAINING PROTEIN"/>
    <property type="match status" value="1"/>
</dbReference>
<comment type="cofactor">
    <cofactor evidence="1">
        <name>FAD</name>
        <dbReference type="ChEBI" id="CHEBI:57692"/>
    </cofactor>
</comment>
<dbReference type="Proteomes" id="UP000541154">
    <property type="component" value="Unassembled WGS sequence"/>
</dbReference>
<evidence type="ECO:0000256" key="3">
    <source>
        <dbReference type="ARBA" id="ARBA00022827"/>
    </source>
</evidence>
<keyword evidence="6" id="KW-1185">Reference proteome</keyword>
<dbReference type="InterPro" id="IPR050416">
    <property type="entry name" value="FAD-linked_Oxidoreductase"/>
</dbReference>
<evidence type="ECO:0000256" key="2">
    <source>
        <dbReference type="ARBA" id="ARBA00022630"/>
    </source>
</evidence>
<reference evidence="5 6" key="1">
    <citation type="submission" date="2019-04" db="EMBL/GenBank/DDBJ databases">
        <title>Aspergillus burnettii sp. nov., novel species from soil in southeast Queensland.</title>
        <authorList>
            <person name="Gilchrist C.L.M."/>
            <person name="Pitt J.I."/>
            <person name="Lange L."/>
            <person name="Lacey H.J."/>
            <person name="Vuong D."/>
            <person name="Midgley D.J."/>
            <person name="Greenfield P."/>
            <person name="Bradbury M."/>
            <person name="Lacey E."/>
            <person name="Busk P.K."/>
            <person name="Pilgaard B."/>
            <person name="Chooi Y.H."/>
            <person name="Piggott A.M."/>
        </authorList>
    </citation>
    <scope>NUCLEOTIDE SEQUENCE [LARGE SCALE GENOMIC DNA]</scope>
    <source>
        <strain evidence="5 6">FRR 5400</strain>
    </source>
</reference>
<dbReference type="AlphaFoldDB" id="A0A8H5ZX58"/>
<proteinExistence type="predicted"/>
<evidence type="ECO:0000313" key="6">
    <source>
        <dbReference type="Proteomes" id="UP000541154"/>
    </source>
</evidence>
<dbReference type="PANTHER" id="PTHR42973">
    <property type="entry name" value="BINDING OXIDOREDUCTASE, PUTATIVE (AFU_ORTHOLOGUE AFUA_1G17690)-RELATED"/>
    <property type="match status" value="1"/>
</dbReference>
<evidence type="ECO:0000256" key="1">
    <source>
        <dbReference type="ARBA" id="ARBA00001974"/>
    </source>
</evidence>
<dbReference type="GO" id="GO:0016491">
    <property type="term" value="F:oxidoreductase activity"/>
    <property type="evidence" value="ECO:0007669"/>
    <property type="project" value="UniProtKB-KW"/>
</dbReference>
<comment type="caution">
    <text evidence="5">The sequence shown here is derived from an EMBL/GenBank/DDBJ whole genome shotgun (WGS) entry which is preliminary data.</text>
</comment>
<evidence type="ECO:0000313" key="5">
    <source>
        <dbReference type="EMBL" id="KAF5857936.1"/>
    </source>
</evidence>
<dbReference type="Gene3D" id="3.40.462.20">
    <property type="match status" value="1"/>
</dbReference>
<protein>
    <submittedName>
        <fullName evidence="5">Uncharacterized protein</fullName>
    </submittedName>
</protein>
<keyword evidence="3" id="KW-0274">FAD</keyword>
<sequence>MPYPRNGFRSSGYIYPRSCYRDAFSWVLEMAPTLDNDTEITVCTRYPEDQEEVCVSIHFVSMKATAEEAEVALRPIHTHKSRPSGSLSEWYCREDSLGNLYVKQAKANPKGHRYHTDNAYIHNDADVVSVLEEAFLELPRGKSFAFWTAMNPWSRRELPDMALSMRSDHYFAIYTVWDDAKDDETCQSWVRKVMKDIDNHSVGTYLGDSDLQKENARYWASDNTRRLIEICEEWDPKGIMCRYQPDWTKLEVRN</sequence>
<name>A0A8H5ZX58_PETAA</name>
<keyword evidence="2" id="KW-0285">Flavoprotein</keyword>
<accession>A0A8H5ZX58</accession>
<evidence type="ECO:0000256" key="4">
    <source>
        <dbReference type="ARBA" id="ARBA00023002"/>
    </source>
</evidence>
<dbReference type="EMBL" id="SPNV01000230">
    <property type="protein sequence ID" value="KAF5857936.1"/>
    <property type="molecule type" value="Genomic_DNA"/>
</dbReference>
<gene>
    <name evidence="5" type="ORF">ETB97_005126</name>
</gene>